<dbReference type="EMBL" id="BBML01000001">
    <property type="protein sequence ID" value="GAK96189.1"/>
    <property type="molecule type" value="Genomic_DNA"/>
</dbReference>
<accession>A0A090PZB4</accession>
<protein>
    <submittedName>
        <fullName evidence="1">Uncharacterized protein</fullName>
    </submittedName>
</protein>
<dbReference type="eggNOG" id="ENOG5030XBT">
    <property type="taxonomic scope" value="Bacteria"/>
</dbReference>
<dbReference type="RefSeq" id="WP_042277213.1">
    <property type="nucleotide sequence ID" value="NZ_BBML01000001.1"/>
</dbReference>
<keyword evidence="2" id="KW-1185">Reference proteome</keyword>
<sequence>MKKLILPIVFIAFSINSIAQNNTQVEETTVNELFAKKVALEKDGKFKDRFTIQLIYGGREVATKTKAKYDNLNLSWPSELKWESPNHKVWIGKFRNRLEADRALLEIREHFPDAFILKPQS</sequence>
<gene>
    <name evidence="1" type="ORF">JCM19294_2971</name>
</gene>
<reference evidence="1" key="1">
    <citation type="journal article" date="2014" name="Genome Announc.">
        <title>Draft Genome Sequences of Marine Flavobacterium Nonlabens Strains NR17, NR24, NR27, NR32, NR33, and Ara13.</title>
        <authorList>
            <person name="Nakanishi M."/>
            <person name="Meirelles P."/>
            <person name="Suzuki R."/>
            <person name="Takatani N."/>
            <person name="Mino S."/>
            <person name="Suda W."/>
            <person name="Oshima K."/>
            <person name="Hattori M."/>
            <person name="Ohkuma M."/>
            <person name="Hosokawa M."/>
            <person name="Miyashita K."/>
            <person name="Thompson F.L."/>
            <person name="Niwa A."/>
            <person name="Sawabe T."/>
            <person name="Sawabe T."/>
        </authorList>
    </citation>
    <scope>NUCLEOTIDE SEQUENCE [LARGE SCALE GENOMIC DNA]</scope>
    <source>
        <strain evidence="1">JCM 19294</strain>
    </source>
</reference>
<evidence type="ECO:0000313" key="2">
    <source>
        <dbReference type="Proteomes" id="UP000029221"/>
    </source>
</evidence>
<dbReference type="Proteomes" id="UP000029221">
    <property type="component" value="Unassembled WGS sequence"/>
</dbReference>
<dbReference type="STRING" id="319236.BST91_10050"/>
<comment type="caution">
    <text evidence="1">The sequence shown here is derived from an EMBL/GenBank/DDBJ whole genome shotgun (WGS) entry which is preliminary data.</text>
</comment>
<dbReference type="AlphaFoldDB" id="A0A090PZB4"/>
<name>A0A090PZB4_9FLAO</name>
<organism evidence="1 2">
    <name type="scientific">Nonlabens tegetincola</name>
    <dbReference type="NCBI Taxonomy" id="323273"/>
    <lineage>
        <taxon>Bacteria</taxon>
        <taxon>Pseudomonadati</taxon>
        <taxon>Bacteroidota</taxon>
        <taxon>Flavobacteriia</taxon>
        <taxon>Flavobacteriales</taxon>
        <taxon>Flavobacteriaceae</taxon>
        <taxon>Nonlabens</taxon>
    </lineage>
</organism>
<accession>A0A2S7TI28</accession>
<evidence type="ECO:0000313" key="1">
    <source>
        <dbReference type="EMBL" id="GAK96189.1"/>
    </source>
</evidence>
<proteinExistence type="predicted"/>